<evidence type="ECO:0000313" key="2">
    <source>
        <dbReference type="EMBL" id="QHT88102.1"/>
    </source>
</evidence>
<dbReference type="EMBL" id="MN740109">
    <property type="protein sequence ID" value="QHT88102.1"/>
    <property type="molecule type" value="Genomic_DNA"/>
</dbReference>
<keyword evidence="1" id="KW-0812">Transmembrane</keyword>
<name>A0A6C0I5P0_9ZZZZ</name>
<dbReference type="AlphaFoldDB" id="A0A6C0I5P0"/>
<evidence type="ECO:0000256" key="1">
    <source>
        <dbReference type="SAM" id="Phobius"/>
    </source>
</evidence>
<feature type="transmembrane region" description="Helical" evidence="1">
    <location>
        <begin position="12"/>
        <end position="32"/>
    </location>
</feature>
<proteinExistence type="predicted"/>
<keyword evidence="1" id="KW-1133">Transmembrane helix</keyword>
<keyword evidence="1" id="KW-0472">Membrane</keyword>
<organism evidence="2">
    <name type="scientific">viral metagenome</name>
    <dbReference type="NCBI Taxonomy" id="1070528"/>
    <lineage>
        <taxon>unclassified sequences</taxon>
        <taxon>metagenomes</taxon>
        <taxon>organismal metagenomes</taxon>
    </lineage>
</organism>
<feature type="transmembrane region" description="Helical" evidence="1">
    <location>
        <begin position="62"/>
        <end position="85"/>
    </location>
</feature>
<sequence>MFSSKSFGSKKGNTLAVIVAVLFVLVTLPVTWKLVGDTLAMVGLPTEVKEVTDNEGNTCQNIPFLLTVVHALVLGLLTVVVLNWYKIR</sequence>
<accession>A0A6C0I5P0</accession>
<protein>
    <submittedName>
        <fullName evidence="2">Uncharacterized protein</fullName>
    </submittedName>
</protein>
<reference evidence="2" key="1">
    <citation type="journal article" date="2020" name="Nature">
        <title>Giant virus diversity and host interactions through global metagenomics.</title>
        <authorList>
            <person name="Schulz F."/>
            <person name="Roux S."/>
            <person name="Paez-Espino D."/>
            <person name="Jungbluth S."/>
            <person name="Walsh D.A."/>
            <person name="Denef V.J."/>
            <person name="McMahon K.D."/>
            <person name="Konstantinidis K.T."/>
            <person name="Eloe-Fadrosh E.A."/>
            <person name="Kyrpides N.C."/>
            <person name="Woyke T."/>
        </authorList>
    </citation>
    <scope>NUCLEOTIDE SEQUENCE</scope>
    <source>
        <strain evidence="2">GVMAG-M-3300023184-24</strain>
    </source>
</reference>